<protein>
    <submittedName>
        <fullName evidence="1">Uncharacterized protein</fullName>
    </submittedName>
</protein>
<dbReference type="RefSeq" id="WP_318107041.1">
    <property type="nucleotide sequence ID" value="NZ_CP137573.1"/>
</dbReference>
<organism evidence="1 2">
    <name type="scientific">Streptomyces solicathayae</name>
    <dbReference type="NCBI Taxonomy" id="3081768"/>
    <lineage>
        <taxon>Bacteria</taxon>
        <taxon>Bacillati</taxon>
        <taxon>Actinomycetota</taxon>
        <taxon>Actinomycetes</taxon>
        <taxon>Kitasatosporales</taxon>
        <taxon>Streptomycetaceae</taxon>
        <taxon>Streptomyces</taxon>
    </lineage>
</organism>
<proteinExistence type="predicted"/>
<dbReference type="Proteomes" id="UP001301731">
    <property type="component" value="Chromosome"/>
</dbReference>
<accession>A0ABZ0LYK3</accession>
<sequence>MLSEDLWERLNPPRFKTRAYEEDELPCPLDADIDSALAALTGQRQFETLARFTARHAVGMFGMYAVRMASLAVRVKEPEPLRRGMLAHCLAHYSCSGKFYWTPPGPCLIHRACRILELDPAEYFTDIPEMVPAYTRNAVAELLPPDGEEPDLGALLYVEGEDSGGFRFLKQPFTVDWSQMGLAEGD</sequence>
<keyword evidence="2" id="KW-1185">Reference proteome</keyword>
<gene>
    <name evidence="1" type="ORF">R2D22_25720</name>
</gene>
<evidence type="ECO:0000313" key="2">
    <source>
        <dbReference type="Proteomes" id="UP001301731"/>
    </source>
</evidence>
<evidence type="ECO:0000313" key="1">
    <source>
        <dbReference type="EMBL" id="WOX24595.1"/>
    </source>
</evidence>
<reference evidence="1 2" key="1">
    <citation type="submission" date="2023-10" db="EMBL/GenBank/DDBJ databases">
        <title>The genome sequence of Streptomyces sp. HUAS YS2.</title>
        <authorList>
            <person name="Mo P."/>
        </authorList>
    </citation>
    <scope>NUCLEOTIDE SEQUENCE [LARGE SCALE GENOMIC DNA]</scope>
    <source>
        <strain evidence="1 2">HUAS YS2</strain>
    </source>
</reference>
<name>A0ABZ0LYK3_9ACTN</name>
<dbReference type="EMBL" id="CP137573">
    <property type="protein sequence ID" value="WOX24595.1"/>
    <property type="molecule type" value="Genomic_DNA"/>
</dbReference>